<name>A0AAV5AQI1_9AGAM</name>
<reference evidence="3" key="1">
    <citation type="submission" date="2021-10" db="EMBL/GenBank/DDBJ databases">
        <title>De novo Genome Assembly of Clathrus columnatus (Basidiomycota, Fungi) Using Illumina and Nanopore Sequence Data.</title>
        <authorList>
            <person name="Ogiso-Tanaka E."/>
            <person name="Itagaki H."/>
            <person name="Hosoya T."/>
            <person name="Hosaka K."/>
        </authorList>
    </citation>
    <scope>NUCLEOTIDE SEQUENCE</scope>
    <source>
        <strain evidence="3">MO-923</strain>
    </source>
</reference>
<organism evidence="3 4">
    <name type="scientific">Clathrus columnatus</name>
    <dbReference type="NCBI Taxonomy" id="1419009"/>
    <lineage>
        <taxon>Eukaryota</taxon>
        <taxon>Fungi</taxon>
        <taxon>Dikarya</taxon>
        <taxon>Basidiomycota</taxon>
        <taxon>Agaricomycotina</taxon>
        <taxon>Agaricomycetes</taxon>
        <taxon>Phallomycetidae</taxon>
        <taxon>Phallales</taxon>
        <taxon>Clathraceae</taxon>
        <taxon>Clathrus</taxon>
    </lineage>
</organism>
<feature type="compositionally biased region" description="Low complexity" evidence="1">
    <location>
        <begin position="276"/>
        <end position="286"/>
    </location>
</feature>
<feature type="region of interest" description="Disordered" evidence="1">
    <location>
        <begin position="336"/>
        <end position="421"/>
    </location>
</feature>
<dbReference type="EMBL" id="BPWL01000011">
    <property type="protein sequence ID" value="GJJ15753.1"/>
    <property type="molecule type" value="Genomic_DNA"/>
</dbReference>
<keyword evidence="2" id="KW-0472">Membrane</keyword>
<keyword evidence="2" id="KW-1133">Transmembrane helix</keyword>
<comment type="caution">
    <text evidence="3">The sequence shown here is derived from an EMBL/GenBank/DDBJ whole genome shotgun (WGS) entry which is preliminary data.</text>
</comment>
<feature type="region of interest" description="Disordered" evidence="1">
    <location>
        <begin position="276"/>
        <end position="303"/>
    </location>
</feature>
<protein>
    <submittedName>
        <fullName evidence="3">Uncharacterized protein</fullName>
    </submittedName>
</protein>
<feature type="compositionally biased region" description="Low complexity" evidence="1">
    <location>
        <begin position="372"/>
        <end position="385"/>
    </location>
</feature>
<proteinExistence type="predicted"/>
<evidence type="ECO:0000256" key="1">
    <source>
        <dbReference type="SAM" id="MobiDB-lite"/>
    </source>
</evidence>
<keyword evidence="2" id="KW-0812">Transmembrane</keyword>
<feature type="compositionally biased region" description="Low complexity" evidence="1">
    <location>
        <begin position="397"/>
        <end position="414"/>
    </location>
</feature>
<evidence type="ECO:0000313" key="4">
    <source>
        <dbReference type="Proteomes" id="UP001050691"/>
    </source>
</evidence>
<feature type="compositionally biased region" description="Polar residues" evidence="1">
    <location>
        <begin position="345"/>
        <end position="371"/>
    </location>
</feature>
<sequence length="499" mass="53398">MSSQFLLISNSDSDVDYSGNWTIANSSQLSPGGSLGPPFEPQLHNLALGNGSFSFFFHGSSINVIGSIPITNSNSNSRDPTWECFIDGISLGPPTYPNVTENNWSLCEHALSDGPHQLEVIVNSTTSPFYFDYLLYAPSVGISLENNTIFISGLDPDVTYDSTWSVVRTSSATSEPGGEVIITFVGQSLDYYGSFLFDSPHNSSSAQYSVDGQPFVTFALDNNLDPNARQDLSNQKFFSTGLLDQGSHGVIVKNMGNSSVTPLTFGFGIIAFDTSPSSSGGPATPSNHSSPPPATGSIGHHSKSNTPAIIGGAVAGAIAFVVFLIAVVLFWRRRQRRRSDSESSEMQLQRATRISPLSISHPTQPSYQSVMTAPSASTSIPSPDSKVGLNAGPRTQSLLSSSSSRSRSGSTLTGANSISKTGVPVYVQEPTHHPPPSSHARPVPQARMSISPLNSGNPSATPLLEDWEAESEAPPTYTSRPDIISAEKLRRYFKREKRQ</sequence>
<keyword evidence="4" id="KW-1185">Reference proteome</keyword>
<accession>A0AAV5AQI1</accession>
<evidence type="ECO:0000256" key="2">
    <source>
        <dbReference type="SAM" id="Phobius"/>
    </source>
</evidence>
<gene>
    <name evidence="3" type="ORF">Clacol_010031</name>
</gene>
<dbReference type="Gene3D" id="2.60.120.260">
    <property type="entry name" value="Galactose-binding domain-like"/>
    <property type="match status" value="1"/>
</dbReference>
<evidence type="ECO:0000313" key="3">
    <source>
        <dbReference type="EMBL" id="GJJ15753.1"/>
    </source>
</evidence>
<feature type="transmembrane region" description="Helical" evidence="2">
    <location>
        <begin position="308"/>
        <end position="331"/>
    </location>
</feature>
<dbReference type="AlphaFoldDB" id="A0AAV5AQI1"/>
<dbReference type="Proteomes" id="UP001050691">
    <property type="component" value="Unassembled WGS sequence"/>
</dbReference>